<dbReference type="InterPro" id="IPR036890">
    <property type="entry name" value="HATPase_C_sf"/>
</dbReference>
<dbReference type="AlphaFoldDB" id="A0A9X3MPX2"/>
<feature type="transmembrane region" description="Helical" evidence="9">
    <location>
        <begin position="118"/>
        <end position="142"/>
    </location>
</feature>
<evidence type="ECO:0000256" key="1">
    <source>
        <dbReference type="ARBA" id="ARBA00000085"/>
    </source>
</evidence>
<keyword evidence="9" id="KW-0812">Transmembrane</keyword>
<keyword evidence="14" id="KW-1185">Reference proteome</keyword>
<keyword evidence="4" id="KW-0808">Transferase</keyword>
<feature type="domain" description="Histidine kinase/HSP90-like ATPase" evidence="10">
    <location>
        <begin position="417"/>
        <end position="501"/>
    </location>
</feature>
<feature type="transmembrane region" description="Helical" evidence="9">
    <location>
        <begin position="17"/>
        <end position="40"/>
    </location>
</feature>
<evidence type="ECO:0000256" key="2">
    <source>
        <dbReference type="ARBA" id="ARBA00012438"/>
    </source>
</evidence>
<evidence type="ECO:0000256" key="3">
    <source>
        <dbReference type="ARBA" id="ARBA00022553"/>
    </source>
</evidence>
<dbReference type="Pfam" id="PF13796">
    <property type="entry name" value="Sensor"/>
    <property type="match status" value="1"/>
</dbReference>
<dbReference type="CDD" id="cd16917">
    <property type="entry name" value="HATPase_UhpB-NarQ-NarX-like"/>
    <property type="match status" value="1"/>
</dbReference>
<name>A0A9X3MPX2_9ACTN</name>
<comment type="catalytic activity">
    <reaction evidence="1">
        <text>ATP + protein L-histidine = ADP + protein N-phospho-L-histidine.</text>
        <dbReference type="EC" id="2.7.13.3"/>
    </reaction>
</comment>
<keyword evidence="5" id="KW-0547">Nucleotide-binding</keyword>
<feature type="transmembrane region" description="Helical" evidence="9">
    <location>
        <begin position="162"/>
        <end position="186"/>
    </location>
</feature>
<evidence type="ECO:0000256" key="8">
    <source>
        <dbReference type="ARBA" id="ARBA00023012"/>
    </source>
</evidence>
<keyword evidence="7" id="KW-0067">ATP-binding</keyword>
<comment type="caution">
    <text evidence="13">The sequence shown here is derived from an EMBL/GenBank/DDBJ whole genome shotgun (WGS) entry which is preliminary data.</text>
</comment>
<evidence type="ECO:0000259" key="12">
    <source>
        <dbReference type="Pfam" id="PF13796"/>
    </source>
</evidence>
<evidence type="ECO:0000259" key="10">
    <source>
        <dbReference type="Pfam" id="PF02518"/>
    </source>
</evidence>
<evidence type="ECO:0000313" key="13">
    <source>
        <dbReference type="EMBL" id="MDA0160239.1"/>
    </source>
</evidence>
<dbReference type="PANTHER" id="PTHR24421:SF10">
    <property type="entry name" value="NITRATE_NITRITE SENSOR PROTEIN NARQ"/>
    <property type="match status" value="1"/>
</dbReference>
<protein>
    <recommendedName>
        <fullName evidence="2">histidine kinase</fullName>
        <ecNumber evidence="2">2.7.13.3</ecNumber>
    </recommendedName>
</protein>
<proteinExistence type="predicted"/>
<organism evidence="13 14">
    <name type="scientific">Solirubrobacter ginsenosidimutans</name>
    <dbReference type="NCBI Taxonomy" id="490573"/>
    <lineage>
        <taxon>Bacteria</taxon>
        <taxon>Bacillati</taxon>
        <taxon>Actinomycetota</taxon>
        <taxon>Thermoleophilia</taxon>
        <taxon>Solirubrobacterales</taxon>
        <taxon>Solirubrobacteraceae</taxon>
        <taxon>Solirubrobacter</taxon>
    </lineage>
</organism>
<dbReference type="GO" id="GO:0000155">
    <property type="term" value="F:phosphorelay sensor kinase activity"/>
    <property type="evidence" value="ECO:0007669"/>
    <property type="project" value="InterPro"/>
</dbReference>
<dbReference type="RefSeq" id="WP_270039006.1">
    <property type="nucleotide sequence ID" value="NZ_JAPDOD010000004.1"/>
</dbReference>
<evidence type="ECO:0000256" key="5">
    <source>
        <dbReference type="ARBA" id="ARBA00022741"/>
    </source>
</evidence>
<sequence>MIAALELDDRFTRAGHAIAYLAVTLPVTLLALPAVAFLVLGAALSVAGIGLPVLLAAAAFCRALERLDRRAANRWLGAQVPPIPQPVLGTGGAFRRSLYLLSDRSLWRTVTHLTLRPLLVVAMLVVALAPVFVFALLLQLGVGGLAGAADVDYVGPWPLNAWVGLVLLAFAVPAAALSIAALEALYRVLAVSSHALLVPRMAPGGPVREMLAESLGDRTVSVAYWLPDRERFVDELGRQVELPPPGSGRAWTAVDRDGRRLAAIIHDAALDTSPELVMAAAAASSLAIDNERLKADLQARVEELRLSRLRIIEAGDAARRRIERDLHDGAQQQLVSLALDLRMLKARLKDPQIDELTARLAAALAELRELARGIHPAILTDRGLAPAIQSLADRGAVAIDTDVEVEERLPAPIEAAAYFLVAEALTNVARYAEATSARVEVRRSGEALVVEVSDDGVGGVDPSAGSGIRGLQDRVAAVGGTLEIDSPVGHGTRLRATLPVPE</sequence>
<keyword evidence="9" id="KW-1133">Transmembrane helix</keyword>
<evidence type="ECO:0000256" key="6">
    <source>
        <dbReference type="ARBA" id="ARBA00022777"/>
    </source>
</evidence>
<dbReference type="Pfam" id="PF02518">
    <property type="entry name" value="HATPase_c"/>
    <property type="match status" value="1"/>
</dbReference>
<dbReference type="Gene3D" id="3.30.565.10">
    <property type="entry name" value="Histidine kinase-like ATPase, C-terminal domain"/>
    <property type="match status" value="1"/>
</dbReference>
<dbReference type="PANTHER" id="PTHR24421">
    <property type="entry name" value="NITRATE/NITRITE SENSOR PROTEIN NARX-RELATED"/>
    <property type="match status" value="1"/>
</dbReference>
<keyword evidence="6" id="KW-0418">Kinase</keyword>
<evidence type="ECO:0000256" key="4">
    <source>
        <dbReference type="ARBA" id="ARBA00022679"/>
    </source>
</evidence>
<dbReference type="Proteomes" id="UP001149140">
    <property type="component" value="Unassembled WGS sequence"/>
</dbReference>
<evidence type="ECO:0000256" key="9">
    <source>
        <dbReference type="SAM" id="Phobius"/>
    </source>
</evidence>
<dbReference type="InterPro" id="IPR011712">
    <property type="entry name" value="Sig_transdc_His_kin_sub3_dim/P"/>
</dbReference>
<dbReference type="Pfam" id="PF07730">
    <property type="entry name" value="HisKA_3"/>
    <property type="match status" value="1"/>
</dbReference>
<accession>A0A9X3MPX2</accession>
<dbReference type="InterPro" id="IPR025828">
    <property type="entry name" value="Put_sensor_dom"/>
</dbReference>
<dbReference type="EC" id="2.7.13.3" evidence="2"/>
<evidence type="ECO:0000259" key="11">
    <source>
        <dbReference type="Pfam" id="PF07730"/>
    </source>
</evidence>
<dbReference type="InterPro" id="IPR050482">
    <property type="entry name" value="Sensor_HK_TwoCompSys"/>
</dbReference>
<gene>
    <name evidence="13" type="ORF">OM076_08190</name>
</gene>
<feature type="domain" description="Signal transduction histidine kinase subgroup 3 dimerisation and phosphoacceptor" evidence="11">
    <location>
        <begin position="319"/>
        <end position="377"/>
    </location>
</feature>
<feature type="transmembrane region" description="Helical" evidence="9">
    <location>
        <begin position="46"/>
        <end position="64"/>
    </location>
</feature>
<keyword evidence="9" id="KW-0472">Membrane</keyword>
<dbReference type="SUPFAM" id="SSF55874">
    <property type="entry name" value="ATPase domain of HSP90 chaperone/DNA topoisomerase II/histidine kinase"/>
    <property type="match status" value="1"/>
</dbReference>
<keyword evidence="3" id="KW-0597">Phosphoprotein</keyword>
<dbReference type="EMBL" id="JAPDOD010000004">
    <property type="protein sequence ID" value="MDA0160239.1"/>
    <property type="molecule type" value="Genomic_DNA"/>
</dbReference>
<feature type="domain" description="Putative sensor" evidence="12">
    <location>
        <begin position="20"/>
        <end position="190"/>
    </location>
</feature>
<dbReference type="InterPro" id="IPR003594">
    <property type="entry name" value="HATPase_dom"/>
</dbReference>
<dbReference type="Gene3D" id="1.20.5.1930">
    <property type="match status" value="1"/>
</dbReference>
<dbReference type="GO" id="GO:0016020">
    <property type="term" value="C:membrane"/>
    <property type="evidence" value="ECO:0007669"/>
    <property type="project" value="InterPro"/>
</dbReference>
<reference evidence="13" key="1">
    <citation type="submission" date="2022-10" db="EMBL/GenBank/DDBJ databases">
        <title>The WGS of Solirubrobacter ginsenosidimutans DSM 21036.</title>
        <authorList>
            <person name="Jiang Z."/>
        </authorList>
    </citation>
    <scope>NUCLEOTIDE SEQUENCE</scope>
    <source>
        <strain evidence="13">DSM 21036</strain>
    </source>
</reference>
<dbReference type="GO" id="GO:0005524">
    <property type="term" value="F:ATP binding"/>
    <property type="evidence" value="ECO:0007669"/>
    <property type="project" value="UniProtKB-KW"/>
</dbReference>
<evidence type="ECO:0000256" key="7">
    <source>
        <dbReference type="ARBA" id="ARBA00022840"/>
    </source>
</evidence>
<dbReference type="GO" id="GO:0046983">
    <property type="term" value="F:protein dimerization activity"/>
    <property type="evidence" value="ECO:0007669"/>
    <property type="project" value="InterPro"/>
</dbReference>
<keyword evidence="8" id="KW-0902">Two-component regulatory system</keyword>
<evidence type="ECO:0000313" key="14">
    <source>
        <dbReference type="Proteomes" id="UP001149140"/>
    </source>
</evidence>